<feature type="compositionally biased region" description="Basic residues" evidence="1">
    <location>
        <begin position="1057"/>
        <end position="1068"/>
    </location>
</feature>
<feature type="compositionally biased region" description="Low complexity" evidence="1">
    <location>
        <begin position="394"/>
        <end position="424"/>
    </location>
</feature>
<reference evidence="3" key="1">
    <citation type="submission" date="2022-03" db="EMBL/GenBank/DDBJ databases">
        <title>Draft genome sequence of Aduncisulcus paluster, a free-living microaerophilic Fornicata.</title>
        <authorList>
            <person name="Yuyama I."/>
            <person name="Kume K."/>
            <person name="Tamura T."/>
            <person name="Inagaki Y."/>
            <person name="Hashimoto T."/>
        </authorList>
    </citation>
    <scope>NUCLEOTIDE SEQUENCE</scope>
    <source>
        <strain evidence="3">NY0171</strain>
    </source>
</reference>
<dbReference type="EMBL" id="BQXS01011556">
    <property type="protein sequence ID" value="GKT13982.1"/>
    <property type="molecule type" value="Genomic_DNA"/>
</dbReference>
<dbReference type="Pfam" id="PF01369">
    <property type="entry name" value="Sec7"/>
    <property type="match status" value="1"/>
</dbReference>
<dbReference type="InterPro" id="IPR016024">
    <property type="entry name" value="ARM-type_fold"/>
</dbReference>
<dbReference type="SUPFAM" id="SSF48425">
    <property type="entry name" value="Sec7 domain"/>
    <property type="match status" value="1"/>
</dbReference>
<accession>A0ABQ5JVT6</accession>
<feature type="region of interest" description="Disordered" evidence="1">
    <location>
        <begin position="2538"/>
        <end position="2567"/>
    </location>
</feature>
<feature type="compositionally biased region" description="Basic and acidic residues" evidence="1">
    <location>
        <begin position="1102"/>
        <end position="1113"/>
    </location>
</feature>
<feature type="region of interest" description="Disordered" evidence="1">
    <location>
        <begin position="2249"/>
        <end position="2297"/>
    </location>
</feature>
<evidence type="ECO:0000259" key="2">
    <source>
        <dbReference type="PROSITE" id="PS50190"/>
    </source>
</evidence>
<feature type="compositionally biased region" description="Acidic residues" evidence="1">
    <location>
        <begin position="2277"/>
        <end position="2290"/>
    </location>
</feature>
<organism evidence="3 4">
    <name type="scientific">Aduncisulcus paluster</name>
    <dbReference type="NCBI Taxonomy" id="2918883"/>
    <lineage>
        <taxon>Eukaryota</taxon>
        <taxon>Metamonada</taxon>
        <taxon>Carpediemonas-like organisms</taxon>
        <taxon>Aduncisulcus</taxon>
    </lineage>
</organism>
<feature type="domain" description="SEC7" evidence="2">
    <location>
        <begin position="1218"/>
        <end position="1471"/>
    </location>
</feature>
<protein>
    <recommendedName>
        <fullName evidence="2">SEC7 domain-containing protein</fullName>
    </recommendedName>
</protein>
<dbReference type="InterPro" id="IPR000904">
    <property type="entry name" value="Sec7_dom"/>
</dbReference>
<feature type="region of interest" description="Disordered" evidence="1">
    <location>
        <begin position="640"/>
        <end position="665"/>
    </location>
</feature>
<feature type="region of interest" description="Disordered" evidence="1">
    <location>
        <begin position="1050"/>
        <end position="1083"/>
    </location>
</feature>
<dbReference type="PROSITE" id="PS50190">
    <property type="entry name" value="SEC7"/>
    <property type="match status" value="1"/>
</dbReference>
<evidence type="ECO:0000313" key="3">
    <source>
        <dbReference type="EMBL" id="GKT13982.1"/>
    </source>
</evidence>
<dbReference type="PANTHER" id="PTHR23184">
    <property type="entry name" value="TETRATRICOPEPTIDE REPEAT PROTEIN 14"/>
    <property type="match status" value="1"/>
</dbReference>
<feature type="region of interest" description="Disordered" evidence="1">
    <location>
        <begin position="586"/>
        <end position="622"/>
    </location>
</feature>
<feature type="compositionally biased region" description="Polar residues" evidence="1">
    <location>
        <begin position="813"/>
        <end position="840"/>
    </location>
</feature>
<feature type="region of interest" description="Disordered" evidence="1">
    <location>
        <begin position="2073"/>
        <end position="2135"/>
    </location>
</feature>
<keyword evidence="4" id="KW-1185">Reference proteome</keyword>
<feature type="compositionally biased region" description="Low complexity" evidence="1">
    <location>
        <begin position="1558"/>
        <end position="1583"/>
    </location>
</feature>
<feature type="region of interest" description="Disordered" evidence="1">
    <location>
        <begin position="189"/>
        <end position="212"/>
    </location>
</feature>
<evidence type="ECO:0000256" key="1">
    <source>
        <dbReference type="SAM" id="MobiDB-lite"/>
    </source>
</evidence>
<dbReference type="Proteomes" id="UP001057375">
    <property type="component" value="Unassembled WGS sequence"/>
</dbReference>
<proteinExistence type="predicted"/>
<sequence length="2567" mass="285660">MVKEWDSDEKVFQYIAQIIDDKKLRKKVTNNSEIQNDILITLAKLSLFTDLLNPENISLAVRISFHFFSYPGHPSVSKTAIDTLATICMCIASPECSPYFEFERLRIEGIQREYDRLSKGSADKYDSKSVSHLSKRDKESEYLGYEDQCRSDDSDSTTTTSTIRYKQPLPPMRRGFFFGVSGNDQAVLHGSPFPSGPGQLSRSSSQSSSPMLSHDTFTRLSHLTLLIRLLCAVIGSSDSSDSSSSSSAGSFSIHLRILALQLLSHTLSLLSPSLFIRTSNCVRRHVLPAVLMCVCECCSDWEKEERDKRKKEKSLGTLGVDEKQHQEKLIMESAKEKAKRDKKERKKEERRKMKEEKRKQKAELKKERRRSTATSITSTTVNPGSSVVSDALPSSLTTTTTNSSPVVGKTTLTTSSSSDSSVSSKNEERYSTETLNTANLFHACLLSLEAMIRVAGPSYPHTFSRIITHIFLPSLLLIEQINGSSSHMKSIVKGNVPSMGIMNSASKDQRPSLSSSSETRRSSIHSTVPVWSLKGKASSWMYSSDKIREGICGSIDRIFSGKQMPQLFFFKCSAFISAIGALETDQETSSSRSIENKQKPKKTSKKTIAAQQPGTKSIVSSSSVSIIPSSTSTVITTAHPETSTNVSGIKETDSGRGGEVKGADNADKKRLSSICGLTFSKMQDMSPHCENHSSHSIFSNFPKHIRNLESLLFPTTTTSLDSEHDSDGYHSGSAIYRSKVSQSADILSSSSCCSSSASILPHSFSQILTWADEDIWTQTITVLRDILESDIKQTKEIEEVNQKVKEEERLKALTSSQRQQQRGSYAGSSRESIGSVTSPSSHKIHALTHTLISALDGLNIDQEKVKQFLHQASQGSSSSSSSSSITRGVIRRGTIVCDDAKAEDIDKKTKQYRQEKRMFYSTIQTSSNWNDSASDNISLTCSVLSLILSLSMSLLHSSVLSLANLPTAVSSLDTGSTPVKTDKDKEKNEYSLTNQSKHFVAMSIQEFNSASVIQKYLGGDTEISSSELFKPDTVGMCTRFMKRVRAEWMKEEEKAEKKRKKKERKQLKQRREDEKSAKRGDMIMSTMSAMLKSTMYADSDSEGEKKEEGESKGAESLVPEQSRSNSSQDEQPVLKIDKPQSSEDEAEEEEQEEEEQEEEEEEEEEEQEEEDNFLKSPFLEIDQSPFLIMNANLFPPLNLKSDSSTPTFSALFSSLPSLFHYNTILPQDPKLAAALFLRYSAHGIGTGFSKRQLGYFLGGLAPSDPWVSKVLFYFVHLQSHMWKNEALDTALRLFLDTIHIPSDFPAIRDRIVRAFAKCYSAPSGQWLEEEQKEREIEIEIRRRKRKMVGVDLSGASHSHHHTTSSSHSSHSSTLLPELKDSDGDILDDVTSLTSRDSKPFSPTGSNSSSLLSSNTIETLCHSLLNLSTELHTRGAKKVSCDAFIMMVRGMHACVSISTEFLSRLYNGVKKVPLREEEISKRMKGLVGWVGSGAVGSGHSLMLRFIEVSARNERSRLAMQKLKKMSIMSKLNGSNISTNRVQTIKRQIGVSSSMRNIHQSSPSSINSPTSASSSSRSVFSMLSHSQRRKLKNRLKNEKEWKDISLRSENRSRMKHIVLSGGLTQAMRESVRYLLSCSSSSACNTPPAPPLSPSSLSDKFYELIDVLLGPVLMLLELTESKHLLILLGQIVGIWSVFISGRIDGHTKNVEEIWENDTASFDHKSRAAKDRREMGEESLEPPRMIIPHDVLVFPSSLSDKFYELIDVLLGPVLMLLELTESKHLLILLGQIVGIWSVFISGRIDGHTKNVEEIWENDTASFDHKSRAAKDRREMGEESLEPPRMIIPHDVTLEDDMKHIVLSGGLTQAMRESVRYLLSCSSSSACNTPPAPPLSPSSLSDKFYELIDVLLGPVLMLLELTESKHLLILLGQIVGIWSVFISGRIDGHTKNVEEIWENDTASFDHKSRAAKDRREMGEESLEPPRMIIPHDVTLEDDIEHLSPFALSEPGRLSSMLKFDGLAYALFTEKSISMFKLIMELIVRSKMGLIGISDGRDPSISERKLICARERQRFVDNLPTRRSTTSIRGHLSRTSSNATSVRAKNVTAGSPVPQSPHLGKASSLGVDTNDTQGSRRTSQISGVCCSTPFSPIEKILNLGTLRPDALSPSLVALVSPSPSCFSPSTLLPCSEAPSASSSSSPLSIIIKKSYEIGDVFHVLFPCSFISFSERVTCEIAMACVCQYLYLYSANDKKEDGQDKHSGTGHPEERGTGHPEERGIELTESEDHDDSEEDGSCQDHDMLVSPFLGKNTQRMREWVDMKYDRSKHYNDVLKNMVGESIFSLLNASQQEQSDAYIRDRDSINTFRQLNSLLLHQHMNYTPKQLYDSFLRLPVSQYVLFLEALSVYVIEHHAHYEIFALFVRFVILGELVQWKEQRLQECSYIKTIEDRSELFSAAMTGNASLDSDSPFAIDDACCSDDAAFTDDVPTLIAHVCARRVEREEISVRALRLFGATMTVILGSESNTRRENEMAILEQEYDIASAKTTSTPSITHDTPLTGAPRSGSIGQRQES</sequence>
<comment type="caution">
    <text evidence="3">The sequence shown here is derived from an EMBL/GenBank/DDBJ whole genome shotgun (WGS) entry which is preliminary data.</text>
</comment>
<evidence type="ECO:0000313" key="4">
    <source>
        <dbReference type="Proteomes" id="UP001057375"/>
    </source>
</evidence>
<feature type="region of interest" description="Disordered" evidence="1">
    <location>
        <begin position="331"/>
        <end position="428"/>
    </location>
</feature>
<feature type="compositionally biased region" description="Basic and acidic residues" evidence="1">
    <location>
        <begin position="331"/>
        <end position="366"/>
    </location>
</feature>
<feature type="region of interest" description="Disordered" evidence="1">
    <location>
        <begin position="810"/>
        <end position="840"/>
    </location>
</feature>
<dbReference type="PANTHER" id="PTHR23184:SF9">
    <property type="entry name" value="TETRATRICOPEPTIDE REPEAT PROTEIN 14"/>
    <property type="match status" value="1"/>
</dbReference>
<dbReference type="InterPro" id="IPR035999">
    <property type="entry name" value="Sec7_dom_sf"/>
</dbReference>
<name>A0ABQ5JVT6_9EUKA</name>
<feature type="compositionally biased region" description="Polar residues" evidence="1">
    <location>
        <begin position="2075"/>
        <end position="2097"/>
    </location>
</feature>
<feature type="region of interest" description="Disordered" evidence="1">
    <location>
        <begin position="145"/>
        <end position="167"/>
    </location>
</feature>
<feature type="region of interest" description="Disordered" evidence="1">
    <location>
        <begin position="1550"/>
        <end position="1592"/>
    </location>
</feature>
<feature type="compositionally biased region" description="Polar residues" evidence="1">
    <location>
        <begin position="1119"/>
        <end position="1130"/>
    </location>
</feature>
<dbReference type="InterPro" id="IPR023394">
    <property type="entry name" value="Sec7_C_sf"/>
</dbReference>
<feature type="compositionally biased region" description="Basic and acidic residues" evidence="1">
    <location>
        <begin position="2249"/>
        <end position="2275"/>
    </location>
</feature>
<dbReference type="Gene3D" id="1.10.1000.11">
    <property type="entry name" value="Arf Nucleotide-binding Site Opener,domain 2"/>
    <property type="match status" value="1"/>
</dbReference>
<feature type="region of interest" description="Disordered" evidence="1">
    <location>
        <begin position="1095"/>
        <end position="1172"/>
    </location>
</feature>
<dbReference type="SUPFAM" id="SSF48371">
    <property type="entry name" value="ARM repeat"/>
    <property type="match status" value="1"/>
</dbReference>
<feature type="compositionally biased region" description="Low complexity" evidence="1">
    <location>
        <begin position="1363"/>
        <end position="1373"/>
    </location>
</feature>
<feature type="compositionally biased region" description="Low complexity" evidence="1">
    <location>
        <begin position="196"/>
        <end position="212"/>
    </location>
</feature>
<feature type="compositionally biased region" description="Acidic residues" evidence="1">
    <location>
        <begin position="1142"/>
        <end position="1171"/>
    </location>
</feature>
<dbReference type="InterPro" id="IPR039190">
    <property type="entry name" value="TTC14"/>
</dbReference>
<feature type="non-terminal residue" evidence="3">
    <location>
        <position position="2567"/>
    </location>
</feature>
<gene>
    <name evidence="3" type="ORF">ADUPG1_010381</name>
</gene>
<feature type="compositionally biased region" description="Polar residues" evidence="1">
    <location>
        <begin position="2120"/>
        <end position="2135"/>
    </location>
</feature>
<feature type="region of interest" description="Disordered" evidence="1">
    <location>
        <begin position="1353"/>
        <end position="1375"/>
    </location>
</feature>
<feature type="compositionally biased region" description="Basic and acidic residues" evidence="1">
    <location>
        <begin position="1069"/>
        <end position="1081"/>
    </location>
</feature>
<feature type="compositionally biased region" description="Polar residues" evidence="1">
    <location>
        <begin position="2538"/>
        <end position="2550"/>
    </location>
</feature>
<feature type="compositionally biased region" description="Basic and acidic residues" evidence="1">
    <location>
        <begin position="650"/>
        <end position="665"/>
    </location>
</feature>
<feature type="region of interest" description="Disordered" evidence="1">
    <location>
        <begin position="502"/>
        <end position="521"/>
    </location>
</feature>